<comment type="caution">
    <text evidence="9">The sequence shown here is derived from an EMBL/GenBank/DDBJ whole genome shotgun (WGS) entry which is preliminary data.</text>
</comment>
<dbReference type="SUPFAM" id="SSF57959">
    <property type="entry name" value="Leucine zipper domain"/>
    <property type="match status" value="1"/>
</dbReference>
<feature type="region of interest" description="Disordered" evidence="7">
    <location>
        <begin position="216"/>
        <end position="237"/>
    </location>
</feature>
<feature type="region of interest" description="Disordered" evidence="7">
    <location>
        <begin position="1"/>
        <end position="27"/>
    </location>
</feature>
<feature type="compositionally biased region" description="Polar residues" evidence="7">
    <location>
        <begin position="222"/>
        <end position="237"/>
    </location>
</feature>
<keyword evidence="6" id="KW-0175">Coiled coil</keyword>
<dbReference type="OrthoDB" id="551672at2759"/>
<accession>A0A2P5EFS3</accession>
<evidence type="ECO:0000256" key="3">
    <source>
        <dbReference type="ARBA" id="ARBA00023125"/>
    </source>
</evidence>
<evidence type="ECO:0000256" key="2">
    <source>
        <dbReference type="ARBA" id="ARBA00023015"/>
    </source>
</evidence>
<dbReference type="Gene3D" id="1.20.5.170">
    <property type="match status" value="1"/>
</dbReference>
<protein>
    <submittedName>
        <fullName evidence="9">Basic-leucine zipper transcription factor</fullName>
    </submittedName>
</protein>
<feature type="domain" description="BZIP" evidence="8">
    <location>
        <begin position="128"/>
        <end position="191"/>
    </location>
</feature>
<proteinExistence type="predicted"/>
<feature type="compositionally biased region" description="Low complexity" evidence="7">
    <location>
        <begin position="12"/>
        <end position="24"/>
    </location>
</feature>
<evidence type="ECO:0000313" key="10">
    <source>
        <dbReference type="Proteomes" id="UP000237000"/>
    </source>
</evidence>
<keyword evidence="2" id="KW-0805">Transcription regulation</keyword>
<dbReference type="PANTHER" id="PTHR46324:SF7">
    <property type="entry name" value="BASIC LEUCINE-ZIPPER 75"/>
    <property type="match status" value="1"/>
</dbReference>
<sequence length="237" mass="26400">MESNNESNIIKGHNPSPSHGSNSSISQLHQKAPLFPSQINNNRHPFEVLNLGHHSLPQQNPFCISTTTKLFPNPHHENFSSLMIPSISSPGGGGSIIGNGSAATDDVNEQVEASERNRRQGVMNIVNDTRRLKRIISNRESARRSRMRRKMQVEELQCLASQLQKTNRQLSEKLIQLLDSNQQIVQENSQLKEKVSSLQILLSDLLVPLRNNHVVGDDDRAQASTPSATVNSMKLLH</sequence>
<dbReference type="Proteomes" id="UP000237000">
    <property type="component" value="Unassembled WGS sequence"/>
</dbReference>
<dbReference type="PANTHER" id="PTHR46324">
    <property type="entry name" value="BASIC LEUCINE ZIPPER 43-RELATED"/>
    <property type="match status" value="1"/>
</dbReference>
<dbReference type="GO" id="GO:0005634">
    <property type="term" value="C:nucleus"/>
    <property type="evidence" value="ECO:0007669"/>
    <property type="project" value="UniProtKB-SubCell"/>
</dbReference>
<gene>
    <name evidence="9" type="primary">TorBZIP17</name>
    <name evidence="9" type="ORF">TorRG33x02_198160</name>
</gene>
<dbReference type="STRING" id="63057.A0A2P5EFS3"/>
<dbReference type="GO" id="GO:0003700">
    <property type="term" value="F:DNA-binding transcription factor activity"/>
    <property type="evidence" value="ECO:0007669"/>
    <property type="project" value="InterPro"/>
</dbReference>
<dbReference type="AlphaFoldDB" id="A0A2P5EFS3"/>
<keyword evidence="4" id="KW-0804">Transcription</keyword>
<organism evidence="9 10">
    <name type="scientific">Trema orientale</name>
    <name type="common">Charcoal tree</name>
    <name type="synonym">Celtis orientalis</name>
    <dbReference type="NCBI Taxonomy" id="63057"/>
    <lineage>
        <taxon>Eukaryota</taxon>
        <taxon>Viridiplantae</taxon>
        <taxon>Streptophyta</taxon>
        <taxon>Embryophyta</taxon>
        <taxon>Tracheophyta</taxon>
        <taxon>Spermatophyta</taxon>
        <taxon>Magnoliopsida</taxon>
        <taxon>eudicotyledons</taxon>
        <taxon>Gunneridae</taxon>
        <taxon>Pentapetalae</taxon>
        <taxon>rosids</taxon>
        <taxon>fabids</taxon>
        <taxon>Rosales</taxon>
        <taxon>Cannabaceae</taxon>
        <taxon>Trema</taxon>
    </lineage>
</organism>
<dbReference type="InterPro" id="IPR046347">
    <property type="entry name" value="bZIP_sf"/>
</dbReference>
<feature type="coiled-coil region" evidence="6">
    <location>
        <begin position="153"/>
        <end position="201"/>
    </location>
</feature>
<evidence type="ECO:0000256" key="7">
    <source>
        <dbReference type="SAM" id="MobiDB-lite"/>
    </source>
</evidence>
<dbReference type="InterPro" id="IPR044521">
    <property type="entry name" value="AtbZIP8/43"/>
</dbReference>
<dbReference type="InterPro" id="IPR045314">
    <property type="entry name" value="bZIP_plant_GBF1"/>
</dbReference>
<dbReference type="EMBL" id="JXTC01000163">
    <property type="protein sequence ID" value="PON84356.1"/>
    <property type="molecule type" value="Genomic_DNA"/>
</dbReference>
<dbReference type="InParanoid" id="A0A2P5EFS3"/>
<evidence type="ECO:0000256" key="5">
    <source>
        <dbReference type="ARBA" id="ARBA00023242"/>
    </source>
</evidence>
<keyword evidence="10" id="KW-1185">Reference proteome</keyword>
<evidence type="ECO:0000256" key="6">
    <source>
        <dbReference type="SAM" id="Coils"/>
    </source>
</evidence>
<evidence type="ECO:0000313" key="9">
    <source>
        <dbReference type="EMBL" id="PON84356.1"/>
    </source>
</evidence>
<dbReference type="PROSITE" id="PS00036">
    <property type="entry name" value="BZIP_BASIC"/>
    <property type="match status" value="1"/>
</dbReference>
<reference evidence="10" key="1">
    <citation type="submission" date="2016-06" db="EMBL/GenBank/DDBJ databases">
        <title>Parallel loss of symbiosis genes in relatives of nitrogen-fixing non-legume Parasponia.</title>
        <authorList>
            <person name="Van Velzen R."/>
            <person name="Holmer R."/>
            <person name="Bu F."/>
            <person name="Rutten L."/>
            <person name="Van Zeijl A."/>
            <person name="Liu W."/>
            <person name="Santuari L."/>
            <person name="Cao Q."/>
            <person name="Sharma T."/>
            <person name="Shen D."/>
            <person name="Roswanjaya Y."/>
            <person name="Wardhani T."/>
            <person name="Kalhor M.S."/>
            <person name="Jansen J."/>
            <person name="Van den Hoogen J."/>
            <person name="Gungor B."/>
            <person name="Hartog M."/>
            <person name="Hontelez J."/>
            <person name="Verver J."/>
            <person name="Yang W.-C."/>
            <person name="Schijlen E."/>
            <person name="Repin R."/>
            <person name="Schilthuizen M."/>
            <person name="Schranz E."/>
            <person name="Heidstra R."/>
            <person name="Miyata K."/>
            <person name="Fedorova E."/>
            <person name="Kohlen W."/>
            <person name="Bisseling T."/>
            <person name="Smit S."/>
            <person name="Geurts R."/>
        </authorList>
    </citation>
    <scope>NUCLEOTIDE SEQUENCE [LARGE SCALE GENOMIC DNA]</scope>
    <source>
        <strain evidence="10">cv. RG33-2</strain>
    </source>
</reference>
<evidence type="ECO:0000256" key="4">
    <source>
        <dbReference type="ARBA" id="ARBA00023163"/>
    </source>
</evidence>
<dbReference type="CDD" id="cd14702">
    <property type="entry name" value="bZIP_plant_GBF1"/>
    <property type="match status" value="1"/>
</dbReference>
<keyword evidence="3" id="KW-0238">DNA-binding</keyword>
<keyword evidence="5" id="KW-0539">Nucleus</keyword>
<dbReference type="InterPro" id="IPR004827">
    <property type="entry name" value="bZIP"/>
</dbReference>
<dbReference type="SMART" id="SM00338">
    <property type="entry name" value="BRLZ"/>
    <property type="match status" value="1"/>
</dbReference>
<evidence type="ECO:0000256" key="1">
    <source>
        <dbReference type="ARBA" id="ARBA00004123"/>
    </source>
</evidence>
<evidence type="ECO:0000259" key="8">
    <source>
        <dbReference type="PROSITE" id="PS50217"/>
    </source>
</evidence>
<dbReference type="PROSITE" id="PS50217">
    <property type="entry name" value="BZIP"/>
    <property type="match status" value="1"/>
</dbReference>
<dbReference type="Pfam" id="PF00170">
    <property type="entry name" value="bZIP_1"/>
    <property type="match status" value="1"/>
</dbReference>
<comment type="subcellular location">
    <subcellularLocation>
        <location evidence="1">Nucleus</location>
    </subcellularLocation>
</comment>
<dbReference type="GO" id="GO:0003677">
    <property type="term" value="F:DNA binding"/>
    <property type="evidence" value="ECO:0007669"/>
    <property type="project" value="UniProtKB-KW"/>
</dbReference>
<name>A0A2P5EFS3_TREOI</name>